<evidence type="ECO:0000313" key="3">
    <source>
        <dbReference type="Proteomes" id="UP000235392"/>
    </source>
</evidence>
<dbReference type="AlphaFoldDB" id="A0A2N5UYR8"/>
<feature type="compositionally biased region" description="Pro residues" evidence="1">
    <location>
        <begin position="13"/>
        <end position="22"/>
    </location>
</feature>
<proteinExistence type="predicted"/>
<dbReference type="EMBL" id="PGCI01000074">
    <property type="protein sequence ID" value="PLW42883.1"/>
    <property type="molecule type" value="Genomic_DNA"/>
</dbReference>
<evidence type="ECO:0000313" key="2">
    <source>
        <dbReference type="EMBL" id="PLW42883.1"/>
    </source>
</evidence>
<accession>A0A2N5UYR8</accession>
<sequence length="95" mass="9885">MHAVPSSPSPRSVAPPLPPLPSPNNSRRSATHVDPDPPTQSSDKPNSIVLITLHPLPVSPTLAPQDTLVVPSDIASIPSPPTTAQAPPPPPRQRP</sequence>
<feature type="compositionally biased region" description="Low complexity" evidence="1">
    <location>
        <begin position="1"/>
        <end position="12"/>
    </location>
</feature>
<protein>
    <submittedName>
        <fullName evidence="2">Uncharacterized protein</fullName>
    </submittedName>
</protein>
<organism evidence="2 3">
    <name type="scientific">Puccinia coronata f. sp. avenae</name>
    <dbReference type="NCBI Taxonomy" id="200324"/>
    <lineage>
        <taxon>Eukaryota</taxon>
        <taxon>Fungi</taxon>
        <taxon>Dikarya</taxon>
        <taxon>Basidiomycota</taxon>
        <taxon>Pucciniomycotina</taxon>
        <taxon>Pucciniomycetes</taxon>
        <taxon>Pucciniales</taxon>
        <taxon>Pucciniaceae</taxon>
        <taxon>Puccinia</taxon>
    </lineage>
</organism>
<evidence type="ECO:0000256" key="1">
    <source>
        <dbReference type="SAM" id="MobiDB-lite"/>
    </source>
</evidence>
<gene>
    <name evidence="2" type="ORF">PCASD_07252</name>
</gene>
<reference evidence="2 3" key="1">
    <citation type="submission" date="2017-11" db="EMBL/GenBank/DDBJ databases">
        <title>De novo assembly and phasing of dikaryotic genomes from two isolates of Puccinia coronata f. sp. avenae, the causal agent of oat crown rust.</title>
        <authorList>
            <person name="Miller M.E."/>
            <person name="Zhang Y."/>
            <person name="Omidvar V."/>
            <person name="Sperschneider J."/>
            <person name="Schwessinger B."/>
            <person name="Raley C."/>
            <person name="Palmer J.M."/>
            <person name="Garnica D."/>
            <person name="Upadhyaya N."/>
            <person name="Rathjen J."/>
            <person name="Taylor J.M."/>
            <person name="Park R.F."/>
            <person name="Dodds P.N."/>
            <person name="Hirsch C.D."/>
            <person name="Kianian S.F."/>
            <person name="Figueroa M."/>
        </authorList>
    </citation>
    <scope>NUCLEOTIDE SEQUENCE [LARGE SCALE GENOMIC DNA]</scope>
    <source>
        <strain evidence="2">12SD80</strain>
    </source>
</reference>
<dbReference type="Proteomes" id="UP000235392">
    <property type="component" value="Unassembled WGS sequence"/>
</dbReference>
<feature type="compositionally biased region" description="Pro residues" evidence="1">
    <location>
        <begin position="78"/>
        <end position="95"/>
    </location>
</feature>
<feature type="region of interest" description="Disordered" evidence="1">
    <location>
        <begin position="1"/>
        <end position="95"/>
    </location>
</feature>
<comment type="caution">
    <text evidence="2">The sequence shown here is derived from an EMBL/GenBank/DDBJ whole genome shotgun (WGS) entry which is preliminary data.</text>
</comment>
<name>A0A2N5UYR8_9BASI</name>